<evidence type="ECO:0000313" key="2">
    <source>
        <dbReference type="EMBL" id="GAB1311497.1"/>
    </source>
</evidence>
<reference evidence="2 3" key="1">
    <citation type="submission" date="2024-09" db="EMBL/GenBank/DDBJ databases">
        <title>Itraconazole resistance in Madurella fahalii resulting from another homologue of gene encoding cytochrome P450 14-alpha sterol demethylase (CYP51).</title>
        <authorList>
            <person name="Yoshioka I."/>
            <person name="Fahal A.H."/>
            <person name="Kaneko S."/>
            <person name="Yaguchi T."/>
        </authorList>
    </citation>
    <scope>NUCLEOTIDE SEQUENCE [LARGE SCALE GENOMIC DNA]</scope>
    <source>
        <strain evidence="2 3">IFM 68171</strain>
    </source>
</reference>
<evidence type="ECO:0000256" key="1">
    <source>
        <dbReference type="SAM" id="MobiDB-lite"/>
    </source>
</evidence>
<feature type="region of interest" description="Disordered" evidence="1">
    <location>
        <begin position="1"/>
        <end position="25"/>
    </location>
</feature>
<evidence type="ECO:0000313" key="3">
    <source>
        <dbReference type="Proteomes" id="UP001628179"/>
    </source>
</evidence>
<dbReference type="RefSeq" id="XP_070913230.1">
    <property type="nucleotide sequence ID" value="XM_071057129.1"/>
</dbReference>
<keyword evidence="3" id="KW-1185">Reference proteome</keyword>
<sequence>MDRTQPRRRRLSAESRPKSDNISKKHLLATIPSRDASADEATEWLVKVLQRRAHRTFREFSSEAQEESGRYEHILFLLGSDIWNMSEEELYQAMPPALPSRLARMVARDIVKLRTEASTHPDLSLG</sequence>
<organism evidence="2 3">
    <name type="scientific">Madurella fahalii</name>
    <dbReference type="NCBI Taxonomy" id="1157608"/>
    <lineage>
        <taxon>Eukaryota</taxon>
        <taxon>Fungi</taxon>
        <taxon>Dikarya</taxon>
        <taxon>Ascomycota</taxon>
        <taxon>Pezizomycotina</taxon>
        <taxon>Sordariomycetes</taxon>
        <taxon>Sordariomycetidae</taxon>
        <taxon>Sordariales</taxon>
        <taxon>Sordariales incertae sedis</taxon>
        <taxon>Madurella</taxon>
    </lineage>
</organism>
<feature type="compositionally biased region" description="Basic and acidic residues" evidence="1">
    <location>
        <begin position="1"/>
        <end position="23"/>
    </location>
</feature>
<comment type="caution">
    <text evidence="2">The sequence shown here is derived from an EMBL/GenBank/DDBJ whole genome shotgun (WGS) entry which is preliminary data.</text>
</comment>
<gene>
    <name evidence="2" type="ORF">MFIFM68171_01707</name>
</gene>
<dbReference type="GeneID" id="98172452"/>
<accession>A0ABQ0G160</accession>
<protein>
    <submittedName>
        <fullName evidence="2">Uncharacterized protein</fullName>
    </submittedName>
</protein>
<name>A0ABQ0G160_9PEZI</name>
<dbReference type="Proteomes" id="UP001628179">
    <property type="component" value="Unassembled WGS sequence"/>
</dbReference>
<proteinExistence type="predicted"/>
<dbReference type="EMBL" id="BAAFSV010000001">
    <property type="protein sequence ID" value="GAB1311497.1"/>
    <property type="molecule type" value="Genomic_DNA"/>
</dbReference>